<keyword evidence="3" id="KW-1185">Reference proteome</keyword>
<reference evidence="2 3" key="1">
    <citation type="journal article" date="2017" name="Mol. Biol. Evol.">
        <title>The 4-celled Tetrabaena socialis nuclear genome reveals the essential components for genetic control of cell number at the origin of multicellularity in the volvocine lineage.</title>
        <authorList>
            <person name="Featherston J."/>
            <person name="Arakaki Y."/>
            <person name="Hanschen E.R."/>
            <person name="Ferris P.J."/>
            <person name="Michod R.E."/>
            <person name="Olson B.J.S.C."/>
            <person name="Nozaki H."/>
            <person name="Durand P.M."/>
        </authorList>
    </citation>
    <scope>NUCLEOTIDE SEQUENCE [LARGE SCALE GENOMIC DNA]</scope>
    <source>
        <strain evidence="2 3">NIES-571</strain>
    </source>
</reference>
<dbReference type="AlphaFoldDB" id="A0A2J7ZW61"/>
<evidence type="ECO:0008006" key="4">
    <source>
        <dbReference type="Google" id="ProtNLM"/>
    </source>
</evidence>
<evidence type="ECO:0000313" key="3">
    <source>
        <dbReference type="Proteomes" id="UP000236333"/>
    </source>
</evidence>
<proteinExistence type="predicted"/>
<evidence type="ECO:0000256" key="1">
    <source>
        <dbReference type="SAM" id="Phobius"/>
    </source>
</evidence>
<feature type="transmembrane region" description="Helical" evidence="1">
    <location>
        <begin position="105"/>
        <end position="122"/>
    </location>
</feature>
<sequence length="280" mass="28704">GSLAALKTPGLMSFLHMAFASLSFWISSYYDVFDTRAVAANPVLALRGCSIRATLFGLQMLTMYGSLLHSSVNMVLAWTSAAPLVIDVGLALVAHKRSRLLLPQLIPLVAAAAAATVFGIMLDRTKSWLSFAMLLLWSATKAVETGWRLLKEDPSLGGRLPGGDFGPAAAVVRLVADSEGGLNPATMALLVNALPALPVLLVGFMGQEGSAIEKTPGATLGTALCAVAAVSASAGASLQRHGSGPQGRQLRPFEGLASMGVAAGSGGAIDDTDDSDAGEA</sequence>
<name>A0A2J7ZW61_9CHLO</name>
<evidence type="ECO:0000313" key="2">
    <source>
        <dbReference type="EMBL" id="PNH04492.1"/>
    </source>
</evidence>
<comment type="caution">
    <text evidence="2">The sequence shown here is derived from an EMBL/GenBank/DDBJ whole genome shotgun (WGS) entry which is preliminary data.</text>
</comment>
<dbReference type="EMBL" id="PGGS01000384">
    <property type="protein sequence ID" value="PNH04492.1"/>
    <property type="molecule type" value="Genomic_DNA"/>
</dbReference>
<feature type="transmembrane region" description="Helical" evidence="1">
    <location>
        <begin position="44"/>
        <end position="63"/>
    </location>
</feature>
<accession>A0A2J7ZW61</accession>
<protein>
    <recommendedName>
        <fullName evidence="4">Sugar phosphate transporter domain-containing protein</fullName>
    </recommendedName>
</protein>
<feature type="transmembrane region" description="Helical" evidence="1">
    <location>
        <begin position="75"/>
        <end position="93"/>
    </location>
</feature>
<organism evidence="2 3">
    <name type="scientific">Tetrabaena socialis</name>
    <dbReference type="NCBI Taxonomy" id="47790"/>
    <lineage>
        <taxon>Eukaryota</taxon>
        <taxon>Viridiplantae</taxon>
        <taxon>Chlorophyta</taxon>
        <taxon>core chlorophytes</taxon>
        <taxon>Chlorophyceae</taxon>
        <taxon>CS clade</taxon>
        <taxon>Chlamydomonadales</taxon>
        <taxon>Tetrabaenaceae</taxon>
        <taxon>Tetrabaena</taxon>
    </lineage>
</organism>
<feature type="non-terminal residue" evidence="2">
    <location>
        <position position="1"/>
    </location>
</feature>
<feature type="transmembrane region" description="Helical" evidence="1">
    <location>
        <begin position="12"/>
        <end position="32"/>
    </location>
</feature>
<dbReference type="Proteomes" id="UP000236333">
    <property type="component" value="Unassembled WGS sequence"/>
</dbReference>
<gene>
    <name evidence="2" type="ORF">TSOC_009325</name>
</gene>
<feature type="transmembrane region" description="Helical" evidence="1">
    <location>
        <begin position="187"/>
        <end position="206"/>
    </location>
</feature>
<dbReference type="OrthoDB" id="544432at2759"/>
<keyword evidence="1" id="KW-1133">Transmembrane helix</keyword>
<keyword evidence="1" id="KW-0472">Membrane</keyword>
<keyword evidence="1" id="KW-0812">Transmembrane</keyword>